<name>A0A2W5NUS2_9SPHN</name>
<dbReference type="Gene3D" id="1.10.1740.10">
    <property type="match status" value="1"/>
</dbReference>
<comment type="caution">
    <text evidence="7">The sequence shown here is derived from an EMBL/GenBank/DDBJ whole genome shotgun (WGS) entry which is preliminary data.</text>
</comment>
<dbReference type="InterPro" id="IPR014284">
    <property type="entry name" value="RNA_pol_sigma-70_dom"/>
</dbReference>
<feature type="domain" description="RNA polymerase sigma-70 region 2" evidence="5">
    <location>
        <begin position="34"/>
        <end position="99"/>
    </location>
</feature>
<dbReference type="PANTHER" id="PTHR43133">
    <property type="entry name" value="RNA POLYMERASE ECF-TYPE SIGMA FACTO"/>
    <property type="match status" value="1"/>
</dbReference>
<evidence type="ECO:0000313" key="7">
    <source>
        <dbReference type="EMBL" id="PZQ56704.1"/>
    </source>
</evidence>
<dbReference type="EMBL" id="QFPX01000003">
    <property type="protein sequence ID" value="PZQ56704.1"/>
    <property type="molecule type" value="Genomic_DNA"/>
</dbReference>
<evidence type="ECO:0000256" key="3">
    <source>
        <dbReference type="ARBA" id="ARBA00023082"/>
    </source>
</evidence>
<keyword evidence="3" id="KW-0731">Sigma factor</keyword>
<evidence type="ECO:0000259" key="5">
    <source>
        <dbReference type="Pfam" id="PF04542"/>
    </source>
</evidence>
<dbReference type="Proteomes" id="UP000249082">
    <property type="component" value="Unassembled WGS sequence"/>
</dbReference>
<keyword evidence="2" id="KW-0805">Transcription regulation</keyword>
<proteinExistence type="inferred from homology"/>
<keyword evidence="4" id="KW-0804">Transcription</keyword>
<dbReference type="InterPro" id="IPR036388">
    <property type="entry name" value="WH-like_DNA-bd_sf"/>
</dbReference>
<dbReference type="SUPFAM" id="SSF88946">
    <property type="entry name" value="Sigma2 domain of RNA polymerase sigma factors"/>
    <property type="match status" value="1"/>
</dbReference>
<evidence type="ECO:0000256" key="1">
    <source>
        <dbReference type="ARBA" id="ARBA00010641"/>
    </source>
</evidence>
<dbReference type="AlphaFoldDB" id="A0A2W5NUS2"/>
<organism evidence="7 8">
    <name type="scientific">Novosphingobium pentaromativorans</name>
    <dbReference type="NCBI Taxonomy" id="205844"/>
    <lineage>
        <taxon>Bacteria</taxon>
        <taxon>Pseudomonadati</taxon>
        <taxon>Pseudomonadota</taxon>
        <taxon>Alphaproteobacteria</taxon>
        <taxon>Sphingomonadales</taxon>
        <taxon>Sphingomonadaceae</taxon>
        <taxon>Novosphingobium</taxon>
    </lineage>
</organism>
<dbReference type="Gene3D" id="1.10.10.10">
    <property type="entry name" value="Winged helix-like DNA-binding domain superfamily/Winged helix DNA-binding domain"/>
    <property type="match status" value="1"/>
</dbReference>
<protein>
    <submittedName>
        <fullName evidence="7">RNA polymerase sigma factor</fullName>
    </submittedName>
</protein>
<dbReference type="InterPro" id="IPR007627">
    <property type="entry name" value="RNA_pol_sigma70_r2"/>
</dbReference>
<dbReference type="GO" id="GO:0006352">
    <property type="term" value="P:DNA-templated transcription initiation"/>
    <property type="evidence" value="ECO:0007669"/>
    <property type="project" value="InterPro"/>
</dbReference>
<dbReference type="InterPro" id="IPR013325">
    <property type="entry name" value="RNA_pol_sigma_r2"/>
</dbReference>
<dbReference type="InterPro" id="IPR013249">
    <property type="entry name" value="RNA_pol_sigma70_r4_t2"/>
</dbReference>
<gene>
    <name evidence="7" type="ORF">DI555_05020</name>
</gene>
<dbReference type="GO" id="GO:0016987">
    <property type="term" value="F:sigma factor activity"/>
    <property type="evidence" value="ECO:0007669"/>
    <property type="project" value="UniProtKB-KW"/>
</dbReference>
<dbReference type="GO" id="GO:0003677">
    <property type="term" value="F:DNA binding"/>
    <property type="evidence" value="ECO:0007669"/>
    <property type="project" value="InterPro"/>
</dbReference>
<evidence type="ECO:0000256" key="4">
    <source>
        <dbReference type="ARBA" id="ARBA00023163"/>
    </source>
</evidence>
<dbReference type="InterPro" id="IPR013324">
    <property type="entry name" value="RNA_pol_sigma_r3/r4-like"/>
</dbReference>
<accession>A0A2W5NUS2</accession>
<evidence type="ECO:0000313" key="8">
    <source>
        <dbReference type="Proteomes" id="UP000249082"/>
    </source>
</evidence>
<dbReference type="PANTHER" id="PTHR43133:SF63">
    <property type="entry name" value="RNA POLYMERASE SIGMA FACTOR FECI-RELATED"/>
    <property type="match status" value="1"/>
</dbReference>
<dbReference type="Pfam" id="PF08281">
    <property type="entry name" value="Sigma70_r4_2"/>
    <property type="match status" value="1"/>
</dbReference>
<dbReference type="InterPro" id="IPR039425">
    <property type="entry name" value="RNA_pol_sigma-70-like"/>
</dbReference>
<evidence type="ECO:0000259" key="6">
    <source>
        <dbReference type="Pfam" id="PF08281"/>
    </source>
</evidence>
<feature type="domain" description="RNA polymerase sigma factor 70 region 4 type 2" evidence="6">
    <location>
        <begin position="131"/>
        <end position="182"/>
    </location>
</feature>
<evidence type="ECO:0000256" key="2">
    <source>
        <dbReference type="ARBA" id="ARBA00023015"/>
    </source>
</evidence>
<sequence length="194" mass="21608">MARRAYRRRAAAVPDRSARQANGRAVTVKALSLLARHRAALLANVRRRVRPPVEPADIVQEAFTRAIPAIEAGRVANVSAFVHGIARNLSAEAMRQEQRWSHWLVKTDQSDQVADDAPSPEAHAAGRDELDRLHGAMATLPPRCREVFAMRHVELLEKAEIAERLGIHVKQVEKQLRHALVLCARILAAPEQDD</sequence>
<comment type="similarity">
    <text evidence="1">Belongs to the sigma-70 factor family. ECF subfamily.</text>
</comment>
<reference evidence="7 8" key="1">
    <citation type="submission" date="2017-08" db="EMBL/GenBank/DDBJ databases">
        <title>Infants hospitalized years apart are colonized by the same room-sourced microbial strains.</title>
        <authorList>
            <person name="Brooks B."/>
            <person name="Olm M.R."/>
            <person name="Firek B.A."/>
            <person name="Baker R."/>
            <person name="Thomas B.C."/>
            <person name="Morowitz M.J."/>
            <person name="Banfield J.F."/>
        </authorList>
    </citation>
    <scope>NUCLEOTIDE SEQUENCE [LARGE SCALE GENOMIC DNA]</scope>
    <source>
        <strain evidence="7">S2_005_002_R2_33</strain>
    </source>
</reference>
<dbReference type="NCBIfam" id="TIGR02937">
    <property type="entry name" value="sigma70-ECF"/>
    <property type="match status" value="1"/>
</dbReference>
<dbReference type="SUPFAM" id="SSF88659">
    <property type="entry name" value="Sigma3 and sigma4 domains of RNA polymerase sigma factors"/>
    <property type="match status" value="1"/>
</dbReference>
<dbReference type="Pfam" id="PF04542">
    <property type="entry name" value="Sigma70_r2"/>
    <property type="match status" value="1"/>
</dbReference>